<reference evidence="7" key="1">
    <citation type="thesis" date="2020" institute="ProQuest LLC" country="789 East Eisenhower Parkway, Ann Arbor, MI, USA">
        <title>Comparative Genomics and Chromosome Evolution.</title>
        <authorList>
            <person name="Mudd A.B."/>
        </authorList>
    </citation>
    <scope>NUCLEOTIDE SEQUENCE</scope>
    <source>
        <strain evidence="7">HN-11 Male</strain>
        <tissue evidence="7">Kidney and liver</tissue>
    </source>
</reference>
<dbReference type="GO" id="GO:0042054">
    <property type="term" value="F:histone methyltransferase activity"/>
    <property type="evidence" value="ECO:0007669"/>
    <property type="project" value="TreeGrafter"/>
</dbReference>
<name>A0A8J6ETZ2_ELECQ</name>
<protein>
    <recommendedName>
        <fullName evidence="1">type I protein arginine methyltransferase</fullName>
        <ecNumber evidence="1">2.1.1.319</ecNumber>
    </recommendedName>
</protein>
<evidence type="ECO:0000256" key="4">
    <source>
        <dbReference type="ARBA" id="ARBA00022691"/>
    </source>
</evidence>
<accession>A0A8J6ETZ2</accession>
<dbReference type="AlphaFoldDB" id="A0A8J6ETZ2"/>
<keyword evidence="4 6" id="KW-0949">S-adenosyl-L-methionine</keyword>
<feature type="non-terminal residue" evidence="7">
    <location>
        <position position="121"/>
    </location>
</feature>
<evidence type="ECO:0000256" key="6">
    <source>
        <dbReference type="PROSITE-ProRule" id="PRU01015"/>
    </source>
</evidence>
<dbReference type="Gene3D" id="3.40.50.150">
    <property type="entry name" value="Vaccinia Virus protein VP39"/>
    <property type="match status" value="1"/>
</dbReference>
<evidence type="ECO:0000313" key="8">
    <source>
        <dbReference type="Proteomes" id="UP000770717"/>
    </source>
</evidence>
<keyword evidence="2 6" id="KW-0489">Methyltransferase</keyword>
<dbReference type="PANTHER" id="PTHR11006">
    <property type="entry name" value="PROTEIN ARGININE N-METHYLTRANSFERASE"/>
    <property type="match status" value="1"/>
</dbReference>
<comment type="catalytic activity">
    <reaction evidence="5">
        <text>L-arginyl-[protein] + S-adenosyl-L-methionine = N(omega)-methyl-L-arginyl-[protein] + S-adenosyl-L-homocysteine + H(+)</text>
        <dbReference type="Rhea" id="RHEA:48100"/>
        <dbReference type="Rhea" id="RHEA-COMP:10532"/>
        <dbReference type="Rhea" id="RHEA-COMP:11990"/>
        <dbReference type="ChEBI" id="CHEBI:15378"/>
        <dbReference type="ChEBI" id="CHEBI:29965"/>
        <dbReference type="ChEBI" id="CHEBI:57856"/>
        <dbReference type="ChEBI" id="CHEBI:59789"/>
        <dbReference type="ChEBI" id="CHEBI:65280"/>
    </reaction>
    <physiologicalReaction direction="left-to-right" evidence="5">
        <dbReference type="Rhea" id="RHEA:48101"/>
    </physiologicalReaction>
</comment>
<proteinExistence type="predicted"/>
<sequence length="121" mass="13590">VVLDVGCGTGILSMFAAKAGAQKVYGVDQSEIIYQAMDIIRLNNLEDRISLIKGRIEEIDLPVEKVDIIISEWMGYFLLFESMLDSVIYAKDKYLRAEGAGLYGNFHSVREHCRDCANPQL</sequence>
<dbReference type="PROSITE" id="PS51678">
    <property type="entry name" value="SAM_MT_PRMT"/>
    <property type="match status" value="1"/>
</dbReference>
<dbReference type="CDD" id="cd02440">
    <property type="entry name" value="AdoMet_MTases"/>
    <property type="match status" value="1"/>
</dbReference>
<dbReference type="PANTHER" id="PTHR11006:SF53">
    <property type="entry name" value="PROTEIN ARGININE N-METHYLTRANSFERASE 3"/>
    <property type="match status" value="1"/>
</dbReference>
<evidence type="ECO:0000256" key="5">
    <source>
        <dbReference type="ARBA" id="ARBA00049303"/>
    </source>
</evidence>
<dbReference type="GO" id="GO:0032259">
    <property type="term" value="P:methylation"/>
    <property type="evidence" value="ECO:0007669"/>
    <property type="project" value="UniProtKB-KW"/>
</dbReference>
<dbReference type="FunFam" id="3.40.50.150:FF:000003">
    <property type="entry name" value="Blast:Protein arginine N-methyltransferase 1"/>
    <property type="match status" value="1"/>
</dbReference>
<evidence type="ECO:0000256" key="1">
    <source>
        <dbReference type="ARBA" id="ARBA00011925"/>
    </source>
</evidence>
<keyword evidence="3 6" id="KW-0808">Transferase</keyword>
<dbReference type="Pfam" id="PF06325">
    <property type="entry name" value="PrmA"/>
    <property type="match status" value="1"/>
</dbReference>
<organism evidence="7 8">
    <name type="scientific">Eleutherodactylus coqui</name>
    <name type="common">Puerto Rican coqui</name>
    <dbReference type="NCBI Taxonomy" id="57060"/>
    <lineage>
        <taxon>Eukaryota</taxon>
        <taxon>Metazoa</taxon>
        <taxon>Chordata</taxon>
        <taxon>Craniata</taxon>
        <taxon>Vertebrata</taxon>
        <taxon>Euteleostomi</taxon>
        <taxon>Amphibia</taxon>
        <taxon>Batrachia</taxon>
        <taxon>Anura</taxon>
        <taxon>Neobatrachia</taxon>
        <taxon>Hyloidea</taxon>
        <taxon>Eleutherodactylidae</taxon>
        <taxon>Eleutherodactylinae</taxon>
        <taxon>Eleutherodactylus</taxon>
        <taxon>Eleutherodactylus</taxon>
    </lineage>
</organism>
<dbReference type="GO" id="GO:0035242">
    <property type="term" value="F:protein-arginine omega-N asymmetric methyltransferase activity"/>
    <property type="evidence" value="ECO:0007669"/>
    <property type="project" value="UniProtKB-EC"/>
</dbReference>
<dbReference type="InterPro" id="IPR029063">
    <property type="entry name" value="SAM-dependent_MTases_sf"/>
</dbReference>
<dbReference type="InterPro" id="IPR025799">
    <property type="entry name" value="Arg_MeTrfase"/>
</dbReference>
<dbReference type="GO" id="GO:0005634">
    <property type="term" value="C:nucleus"/>
    <property type="evidence" value="ECO:0007669"/>
    <property type="project" value="TreeGrafter"/>
</dbReference>
<keyword evidence="8" id="KW-1185">Reference proteome</keyword>
<gene>
    <name evidence="7" type="ORF">GDO78_003994</name>
</gene>
<dbReference type="SUPFAM" id="SSF53335">
    <property type="entry name" value="S-adenosyl-L-methionine-dependent methyltransferases"/>
    <property type="match status" value="1"/>
</dbReference>
<dbReference type="Proteomes" id="UP000770717">
    <property type="component" value="Unassembled WGS sequence"/>
</dbReference>
<dbReference type="EMBL" id="WNTK01000012">
    <property type="protein sequence ID" value="KAG9475892.1"/>
    <property type="molecule type" value="Genomic_DNA"/>
</dbReference>
<dbReference type="EC" id="2.1.1.319" evidence="1"/>
<comment type="caution">
    <text evidence="7">The sequence shown here is derived from an EMBL/GenBank/DDBJ whole genome shotgun (WGS) entry which is preliminary data.</text>
</comment>
<evidence type="ECO:0000313" key="7">
    <source>
        <dbReference type="EMBL" id="KAG9475892.1"/>
    </source>
</evidence>
<evidence type="ECO:0000256" key="2">
    <source>
        <dbReference type="ARBA" id="ARBA00022603"/>
    </source>
</evidence>
<evidence type="ECO:0000256" key="3">
    <source>
        <dbReference type="ARBA" id="ARBA00022679"/>
    </source>
</evidence>
<dbReference type="OrthoDB" id="7848332at2759"/>